<dbReference type="InterPro" id="IPR011333">
    <property type="entry name" value="SKP1/BTB/POZ_sf"/>
</dbReference>
<proteinExistence type="predicted"/>
<accession>A0A165F5B5</accession>
<dbReference type="InParanoid" id="A0A165F5B5"/>
<dbReference type="OrthoDB" id="6359816at2759"/>
<dbReference type="EMBL" id="KV427615">
    <property type="protein sequence ID" value="KZT08420.1"/>
    <property type="molecule type" value="Genomic_DNA"/>
</dbReference>
<name>A0A165F5B5_9APHY</name>
<evidence type="ECO:0000256" key="2">
    <source>
        <dbReference type="SAM" id="MobiDB-lite"/>
    </source>
</evidence>
<dbReference type="SUPFAM" id="SSF54768">
    <property type="entry name" value="dsRNA-binding domain-like"/>
    <property type="match status" value="1"/>
</dbReference>
<dbReference type="Pfam" id="PF00035">
    <property type="entry name" value="dsrm"/>
    <property type="match status" value="1"/>
</dbReference>
<evidence type="ECO:0000313" key="4">
    <source>
        <dbReference type="EMBL" id="KZT08420.1"/>
    </source>
</evidence>
<sequence>MSGVSNGSSMNANQRRTMKSTRRNASKLPDLPTSENSREEQLRGILRHTLITGQFYDATIYAYSRRRTSGVTDMPRPVYANSVMLQNTSDYFVHLFSPEVMESRTGLCETPSSDGSLVGNDAYDYASDSDLESEDECASGSDTANDISTKIVCMSSHDKTDMQTENRDSRNRTVSLQQDEKPGRTLFIKNIALTRLQAFVFYVFTGEVRFAPLKSQNRDANEAPQAQDSYAPLCSPKSMYRLADMCDLAELKALALEDIKAKLSQENILQELFSEFTPLHDDVLHAEITLLTENALSSNVIAEMQHWIDRATKGQPQHGNKVLTALFAKLAANNPARGGPPITREEHSVYPRACPMGHQNYITDSSDPRMNLNNWLQANMSTSVLEWEYASHGTGRAIMWTAVAFVNGFEYGRGTAASKGAAMDIAAQQALSALQARAAGR</sequence>
<dbReference type="STRING" id="1314785.A0A165F5B5"/>
<evidence type="ECO:0000256" key="1">
    <source>
        <dbReference type="PROSITE-ProRule" id="PRU00266"/>
    </source>
</evidence>
<dbReference type="GO" id="GO:0003723">
    <property type="term" value="F:RNA binding"/>
    <property type="evidence" value="ECO:0007669"/>
    <property type="project" value="UniProtKB-UniRule"/>
</dbReference>
<gene>
    <name evidence="4" type="ORF">LAESUDRAFT_811506</name>
</gene>
<dbReference type="Gene3D" id="3.30.710.10">
    <property type="entry name" value="Potassium Channel Kv1.1, Chain A"/>
    <property type="match status" value="1"/>
</dbReference>
<keyword evidence="1" id="KW-0694">RNA-binding</keyword>
<reference evidence="4 5" key="1">
    <citation type="journal article" date="2016" name="Mol. Biol. Evol.">
        <title>Comparative Genomics of Early-Diverging Mushroom-Forming Fungi Provides Insights into the Origins of Lignocellulose Decay Capabilities.</title>
        <authorList>
            <person name="Nagy L.G."/>
            <person name="Riley R."/>
            <person name="Tritt A."/>
            <person name="Adam C."/>
            <person name="Daum C."/>
            <person name="Floudas D."/>
            <person name="Sun H."/>
            <person name="Yadav J.S."/>
            <person name="Pangilinan J."/>
            <person name="Larsson K.H."/>
            <person name="Matsuura K."/>
            <person name="Barry K."/>
            <person name="Labutti K."/>
            <person name="Kuo R."/>
            <person name="Ohm R.A."/>
            <person name="Bhattacharya S.S."/>
            <person name="Shirouzu T."/>
            <person name="Yoshinaga Y."/>
            <person name="Martin F.M."/>
            <person name="Grigoriev I.V."/>
            <person name="Hibbett D.S."/>
        </authorList>
    </citation>
    <scope>NUCLEOTIDE SEQUENCE [LARGE SCALE GENOMIC DNA]</scope>
    <source>
        <strain evidence="4 5">93-53</strain>
    </source>
</reference>
<feature type="compositionally biased region" description="Basic residues" evidence="2">
    <location>
        <begin position="16"/>
        <end position="25"/>
    </location>
</feature>
<feature type="compositionally biased region" description="Polar residues" evidence="2">
    <location>
        <begin position="1"/>
        <end position="15"/>
    </location>
</feature>
<feature type="domain" description="DRBM" evidence="3">
    <location>
        <begin position="367"/>
        <end position="436"/>
    </location>
</feature>
<dbReference type="AlphaFoldDB" id="A0A165F5B5"/>
<dbReference type="GeneID" id="63831345"/>
<dbReference type="PROSITE" id="PS50137">
    <property type="entry name" value="DS_RBD"/>
    <property type="match status" value="1"/>
</dbReference>
<evidence type="ECO:0000313" key="5">
    <source>
        <dbReference type="Proteomes" id="UP000076871"/>
    </source>
</evidence>
<dbReference type="Gene3D" id="3.30.160.20">
    <property type="match status" value="1"/>
</dbReference>
<feature type="region of interest" description="Disordered" evidence="2">
    <location>
        <begin position="157"/>
        <end position="178"/>
    </location>
</feature>
<dbReference type="InterPro" id="IPR014720">
    <property type="entry name" value="dsRBD_dom"/>
</dbReference>
<feature type="region of interest" description="Disordered" evidence="2">
    <location>
        <begin position="1"/>
        <end position="40"/>
    </location>
</feature>
<feature type="compositionally biased region" description="Basic and acidic residues" evidence="2">
    <location>
        <begin position="157"/>
        <end position="171"/>
    </location>
</feature>
<evidence type="ECO:0000259" key="3">
    <source>
        <dbReference type="PROSITE" id="PS50137"/>
    </source>
</evidence>
<protein>
    <recommendedName>
        <fullName evidence="3">DRBM domain-containing protein</fullName>
    </recommendedName>
</protein>
<organism evidence="4 5">
    <name type="scientific">Laetiporus sulphureus 93-53</name>
    <dbReference type="NCBI Taxonomy" id="1314785"/>
    <lineage>
        <taxon>Eukaryota</taxon>
        <taxon>Fungi</taxon>
        <taxon>Dikarya</taxon>
        <taxon>Basidiomycota</taxon>
        <taxon>Agaricomycotina</taxon>
        <taxon>Agaricomycetes</taxon>
        <taxon>Polyporales</taxon>
        <taxon>Laetiporus</taxon>
    </lineage>
</organism>
<keyword evidence="5" id="KW-1185">Reference proteome</keyword>
<dbReference type="Proteomes" id="UP000076871">
    <property type="component" value="Unassembled WGS sequence"/>
</dbReference>
<dbReference type="RefSeq" id="XP_040766160.1">
    <property type="nucleotide sequence ID" value="XM_040914318.1"/>
</dbReference>